<dbReference type="Proteomes" id="UP000027647">
    <property type="component" value="Unassembled WGS sequence"/>
</dbReference>
<organism evidence="3 4">
    <name type="scientific">Erythrobacter longus</name>
    <dbReference type="NCBI Taxonomy" id="1044"/>
    <lineage>
        <taxon>Bacteria</taxon>
        <taxon>Pseudomonadati</taxon>
        <taxon>Pseudomonadota</taxon>
        <taxon>Alphaproteobacteria</taxon>
        <taxon>Sphingomonadales</taxon>
        <taxon>Erythrobacteraceae</taxon>
        <taxon>Erythrobacter/Porphyrobacter group</taxon>
        <taxon>Erythrobacter</taxon>
    </lineage>
</organism>
<dbReference type="Pfam" id="PF07238">
    <property type="entry name" value="PilZ"/>
    <property type="match status" value="1"/>
</dbReference>
<comment type="caution">
    <text evidence="3">The sequence shown here is derived from an EMBL/GenBank/DDBJ whole genome shotgun (WGS) entry which is preliminary data.</text>
</comment>
<accession>A0A074MQ17</accession>
<gene>
    <name evidence="3" type="ORF">EH31_06145</name>
</gene>
<keyword evidence="4" id="KW-1185">Reference proteome</keyword>
<dbReference type="eggNOG" id="ENOG5030HRE">
    <property type="taxonomic scope" value="Bacteria"/>
</dbReference>
<evidence type="ECO:0000313" key="4">
    <source>
        <dbReference type="Proteomes" id="UP000027647"/>
    </source>
</evidence>
<name>A0A074MQ17_ERYLO</name>
<feature type="domain" description="PilZ" evidence="2">
    <location>
        <begin position="16"/>
        <end position="90"/>
    </location>
</feature>
<dbReference type="STRING" id="1044.EH31_06145"/>
<evidence type="ECO:0000256" key="1">
    <source>
        <dbReference type="SAM" id="MobiDB-lite"/>
    </source>
</evidence>
<dbReference type="OrthoDB" id="7391081at2"/>
<dbReference type="SUPFAM" id="SSF141371">
    <property type="entry name" value="PilZ domain-like"/>
    <property type="match status" value="1"/>
</dbReference>
<evidence type="ECO:0000259" key="2">
    <source>
        <dbReference type="Pfam" id="PF07238"/>
    </source>
</evidence>
<dbReference type="InterPro" id="IPR009875">
    <property type="entry name" value="PilZ_domain"/>
</dbReference>
<dbReference type="EMBL" id="JMIW01000010">
    <property type="protein sequence ID" value="KEO87732.1"/>
    <property type="molecule type" value="Genomic_DNA"/>
</dbReference>
<dbReference type="AlphaFoldDB" id="A0A074MQ17"/>
<evidence type="ECO:0000313" key="3">
    <source>
        <dbReference type="EMBL" id="KEO87732.1"/>
    </source>
</evidence>
<proteinExistence type="predicted"/>
<sequence>MTGVETRSVTRDSLFLLANVSVEQDSAQHRVRVRNLSDGGMMGEGTMKVSRGNRVDVELRNIGTVKGTVAWVQDQRFGIAFDNEIDSQSARAPSNHGAMQDTASSSVSYAHRAPPPPKDSSNLRKI</sequence>
<dbReference type="GO" id="GO:0035438">
    <property type="term" value="F:cyclic-di-GMP binding"/>
    <property type="evidence" value="ECO:0007669"/>
    <property type="project" value="InterPro"/>
</dbReference>
<reference evidence="3 4" key="1">
    <citation type="submission" date="2014-04" db="EMBL/GenBank/DDBJ databases">
        <title>A comprehensive comparison of genomes of Erythrobacter spp. strains.</title>
        <authorList>
            <person name="Zheng Q."/>
        </authorList>
    </citation>
    <scope>NUCLEOTIDE SEQUENCE [LARGE SCALE GENOMIC DNA]</scope>
    <source>
        <strain evidence="3 4">DSM 6997</strain>
    </source>
</reference>
<protein>
    <submittedName>
        <fullName evidence="3">Pilus assembly protein PilZ</fullName>
    </submittedName>
</protein>
<feature type="region of interest" description="Disordered" evidence="1">
    <location>
        <begin position="88"/>
        <end position="126"/>
    </location>
</feature>